<feature type="domain" description="DUF4398" evidence="3">
    <location>
        <begin position="30"/>
        <end position="107"/>
    </location>
</feature>
<evidence type="ECO:0000259" key="3">
    <source>
        <dbReference type="Pfam" id="PF14346"/>
    </source>
</evidence>
<dbReference type="PROSITE" id="PS51257">
    <property type="entry name" value="PROKAR_LIPOPROTEIN"/>
    <property type="match status" value="1"/>
</dbReference>
<sequence>MKQIALTAAATITAWLMAGCGSYPAPNGRLADSQASVRAAQEVGAQNNPQAALHLKLAQEQIDQAKALINDGDNKRAEFVLLRAESDAELAVALAREATARAEAQQALDELKALKSGDKR</sequence>
<feature type="coiled-coil region" evidence="1">
    <location>
        <begin position="55"/>
        <end position="114"/>
    </location>
</feature>
<gene>
    <name evidence="4" type="ORF">LZC95_09575</name>
</gene>
<dbReference type="Gene3D" id="1.20.1270.390">
    <property type="match status" value="1"/>
</dbReference>
<evidence type="ECO:0000313" key="5">
    <source>
        <dbReference type="Proteomes" id="UP001379533"/>
    </source>
</evidence>
<organism evidence="4 5">
    <name type="scientific">Pendulispora brunnea</name>
    <dbReference type="NCBI Taxonomy" id="2905690"/>
    <lineage>
        <taxon>Bacteria</taxon>
        <taxon>Pseudomonadati</taxon>
        <taxon>Myxococcota</taxon>
        <taxon>Myxococcia</taxon>
        <taxon>Myxococcales</taxon>
        <taxon>Sorangiineae</taxon>
        <taxon>Pendulisporaceae</taxon>
        <taxon>Pendulispora</taxon>
    </lineage>
</organism>
<protein>
    <submittedName>
        <fullName evidence="4">DUF4398 domain-containing protein</fullName>
    </submittedName>
</protein>
<keyword evidence="5" id="KW-1185">Reference proteome</keyword>
<evidence type="ECO:0000256" key="1">
    <source>
        <dbReference type="SAM" id="Coils"/>
    </source>
</evidence>
<keyword evidence="2" id="KW-0732">Signal</keyword>
<evidence type="ECO:0000256" key="2">
    <source>
        <dbReference type="SAM" id="SignalP"/>
    </source>
</evidence>
<evidence type="ECO:0000313" key="4">
    <source>
        <dbReference type="EMBL" id="WXA97083.1"/>
    </source>
</evidence>
<reference evidence="4 5" key="1">
    <citation type="submission" date="2021-12" db="EMBL/GenBank/DDBJ databases">
        <title>Discovery of the Pendulisporaceae a myxobacterial family with distinct sporulation behavior and unique specialized metabolism.</title>
        <authorList>
            <person name="Garcia R."/>
            <person name="Popoff A."/>
            <person name="Bader C.D."/>
            <person name="Loehr J."/>
            <person name="Walesch S."/>
            <person name="Walt C."/>
            <person name="Boldt J."/>
            <person name="Bunk B."/>
            <person name="Haeckl F.J.F.P.J."/>
            <person name="Gunesch A.P."/>
            <person name="Birkelbach J."/>
            <person name="Nuebel U."/>
            <person name="Pietschmann T."/>
            <person name="Bach T."/>
            <person name="Mueller R."/>
        </authorList>
    </citation>
    <scope>NUCLEOTIDE SEQUENCE [LARGE SCALE GENOMIC DNA]</scope>
    <source>
        <strain evidence="4 5">MSr12523</strain>
    </source>
</reference>
<dbReference type="Pfam" id="PF14346">
    <property type="entry name" value="DUF4398"/>
    <property type="match status" value="1"/>
</dbReference>
<dbReference type="RefSeq" id="WP_394847699.1">
    <property type="nucleotide sequence ID" value="NZ_CP089982.1"/>
</dbReference>
<dbReference type="InterPro" id="IPR025511">
    <property type="entry name" value="DUF4398"/>
</dbReference>
<feature type="chain" id="PRO_5045467545" evidence="2">
    <location>
        <begin position="19"/>
        <end position="120"/>
    </location>
</feature>
<keyword evidence="1" id="KW-0175">Coiled coil</keyword>
<name>A0ABZ2KEK0_9BACT</name>
<accession>A0ABZ2KEK0</accession>
<dbReference type="EMBL" id="CP089982">
    <property type="protein sequence ID" value="WXA97083.1"/>
    <property type="molecule type" value="Genomic_DNA"/>
</dbReference>
<dbReference type="Proteomes" id="UP001379533">
    <property type="component" value="Chromosome"/>
</dbReference>
<proteinExistence type="predicted"/>
<feature type="signal peptide" evidence="2">
    <location>
        <begin position="1"/>
        <end position="18"/>
    </location>
</feature>